<dbReference type="Gene3D" id="3.90.230.10">
    <property type="entry name" value="Creatinase/methionine aminopeptidase superfamily"/>
    <property type="match status" value="1"/>
</dbReference>
<dbReference type="InterPro" id="IPR001714">
    <property type="entry name" value="Pept_M24_MAP"/>
</dbReference>
<dbReference type="InterPro" id="IPR001131">
    <property type="entry name" value="Peptidase_M24B_aminopep-P_CS"/>
</dbReference>
<dbReference type="PROSITE" id="PS00491">
    <property type="entry name" value="PROLINE_PEPTIDASE"/>
    <property type="match status" value="1"/>
</dbReference>
<dbReference type="GO" id="GO:0046872">
    <property type="term" value="F:metal ion binding"/>
    <property type="evidence" value="ECO:0007669"/>
    <property type="project" value="UniProtKB-KW"/>
</dbReference>
<reference evidence="7 8" key="1">
    <citation type="submission" date="2019-02" db="EMBL/GenBank/DDBJ databases">
        <title>Deep-cultivation of Planctomycetes and their phenomic and genomic characterization uncovers novel biology.</title>
        <authorList>
            <person name="Wiegand S."/>
            <person name="Jogler M."/>
            <person name="Boedeker C."/>
            <person name="Pinto D."/>
            <person name="Vollmers J."/>
            <person name="Rivas-Marin E."/>
            <person name="Kohn T."/>
            <person name="Peeters S.H."/>
            <person name="Heuer A."/>
            <person name="Rast P."/>
            <person name="Oberbeckmann S."/>
            <person name="Bunk B."/>
            <person name="Jeske O."/>
            <person name="Meyerdierks A."/>
            <person name="Storesund J.E."/>
            <person name="Kallscheuer N."/>
            <person name="Luecker S."/>
            <person name="Lage O.M."/>
            <person name="Pohl T."/>
            <person name="Merkel B.J."/>
            <person name="Hornburger P."/>
            <person name="Mueller R.-W."/>
            <person name="Bruemmer F."/>
            <person name="Labrenz M."/>
            <person name="Spormann A.M."/>
            <person name="Op den Camp H."/>
            <person name="Overmann J."/>
            <person name="Amann R."/>
            <person name="Jetten M.S.M."/>
            <person name="Mascher T."/>
            <person name="Medema M.H."/>
            <person name="Devos D.P."/>
            <person name="Kaster A.-K."/>
            <person name="Ovreas L."/>
            <person name="Rohde M."/>
            <person name="Galperin M.Y."/>
            <person name="Jogler C."/>
        </authorList>
    </citation>
    <scope>NUCLEOTIDE SEQUENCE [LARGE SCALE GENOMIC DNA]</scope>
    <source>
        <strain evidence="7 8">KS4</strain>
    </source>
</reference>
<keyword evidence="8" id="KW-1185">Reference proteome</keyword>
<dbReference type="InterPro" id="IPR029149">
    <property type="entry name" value="Creatin/AminoP/Spt16_N"/>
</dbReference>
<evidence type="ECO:0000256" key="2">
    <source>
        <dbReference type="ARBA" id="ARBA00022723"/>
    </source>
</evidence>
<protein>
    <submittedName>
        <fullName evidence="7">Putative peptidase</fullName>
        <ecNumber evidence="7">3.4.-.-</ecNumber>
    </submittedName>
</protein>
<feature type="domain" description="Peptidase M24" evidence="5">
    <location>
        <begin position="156"/>
        <end position="357"/>
    </location>
</feature>
<sequence length="376" mass="41089">MPKQVSKQSAQKSSLFISRTKTLQKRLKGEQVQADAVLLTNPKDIRYLTGFIGDDSWAIVPMRGSVITILSDSRFEEQIQREAPHAKAVMRTKSLSDSLKETLLKRKLTKVLLQPDYTTLAIRKAIANKIGAKNILEHDDGLLQQRAIKTPDEIKQIQKALVIQQCAFNQTIAEIKPGMTEYEITAILEYKMRALGADGTSFPSIVAADANASLPHAIPGKTKVKTGGIVLIDWGARYNGYCSDLTRVIALGKMKPRIREIYQITLDAQEAAIAAIKPGARLCDIDAVARNIITKAGYGKEFSHSLGHGLGLDIHEEPRLAASVKGELQEGQVVTVEPGIYLPGIGGVRIEDDVLVTSNGYKVLSDLPKTLESAII</sequence>
<dbReference type="PANTHER" id="PTHR46112">
    <property type="entry name" value="AMINOPEPTIDASE"/>
    <property type="match status" value="1"/>
</dbReference>
<proteinExistence type="predicted"/>
<dbReference type="InterPro" id="IPR000587">
    <property type="entry name" value="Creatinase_N"/>
</dbReference>
<evidence type="ECO:0000259" key="5">
    <source>
        <dbReference type="Pfam" id="PF00557"/>
    </source>
</evidence>
<keyword evidence="1" id="KW-0645">Protease</keyword>
<accession>A0A517YVF8</accession>
<feature type="domain" description="Creatinase N-terminal" evidence="6">
    <location>
        <begin position="19"/>
        <end position="147"/>
    </location>
</feature>
<dbReference type="RefSeq" id="WP_200761173.1">
    <property type="nucleotide sequence ID" value="NZ_CP036425.1"/>
</dbReference>
<dbReference type="SUPFAM" id="SSF53092">
    <property type="entry name" value="Creatinase/prolidase N-terminal domain"/>
    <property type="match status" value="1"/>
</dbReference>
<dbReference type="Pfam" id="PF01321">
    <property type="entry name" value="Creatinase_N"/>
    <property type="match status" value="1"/>
</dbReference>
<organism evidence="7 8">
    <name type="scientific">Poriferisphaera corsica</name>
    <dbReference type="NCBI Taxonomy" id="2528020"/>
    <lineage>
        <taxon>Bacteria</taxon>
        <taxon>Pseudomonadati</taxon>
        <taxon>Planctomycetota</taxon>
        <taxon>Phycisphaerae</taxon>
        <taxon>Phycisphaerales</taxon>
        <taxon>Phycisphaeraceae</taxon>
        <taxon>Poriferisphaera</taxon>
    </lineage>
</organism>
<dbReference type="InterPro" id="IPR050659">
    <property type="entry name" value="Peptidase_M24B"/>
</dbReference>
<dbReference type="GO" id="GO:0004177">
    <property type="term" value="F:aminopeptidase activity"/>
    <property type="evidence" value="ECO:0007669"/>
    <property type="project" value="UniProtKB-ARBA"/>
</dbReference>
<evidence type="ECO:0000256" key="1">
    <source>
        <dbReference type="ARBA" id="ARBA00022670"/>
    </source>
</evidence>
<evidence type="ECO:0000313" key="7">
    <source>
        <dbReference type="EMBL" id="QDU34223.1"/>
    </source>
</evidence>
<dbReference type="InterPro" id="IPR000994">
    <property type="entry name" value="Pept_M24"/>
</dbReference>
<dbReference type="Proteomes" id="UP000317369">
    <property type="component" value="Chromosome"/>
</dbReference>
<keyword evidence="3 7" id="KW-0378">Hydrolase</keyword>
<keyword evidence="4" id="KW-0482">Metalloprotease</keyword>
<evidence type="ECO:0000259" key="6">
    <source>
        <dbReference type="Pfam" id="PF01321"/>
    </source>
</evidence>
<dbReference type="PANTHER" id="PTHR46112:SF3">
    <property type="entry name" value="AMINOPEPTIDASE YPDF"/>
    <property type="match status" value="1"/>
</dbReference>
<evidence type="ECO:0000256" key="3">
    <source>
        <dbReference type="ARBA" id="ARBA00022801"/>
    </source>
</evidence>
<dbReference type="AlphaFoldDB" id="A0A517YVF8"/>
<dbReference type="EC" id="3.4.-.-" evidence="7"/>
<dbReference type="SUPFAM" id="SSF55920">
    <property type="entry name" value="Creatinase/aminopeptidase"/>
    <property type="match status" value="1"/>
</dbReference>
<dbReference type="InterPro" id="IPR036005">
    <property type="entry name" value="Creatinase/aminopeptidase-like"/>
</dbReference>
<dbReference type="Pfam" id="PF00557">
    <property type="entry name" value="Peptidase_M24"/>
    <property type="match status" value="1"/>
</dbReference>
<dbReference type="EMBL" id="CP036425">
    <property type="protein sequence ID" value="QDU34223.1"/>
    <property type="molecule type" value="Genomic_DNA"/>
</dbReference>
<evidence type="ECO:0000256" key="4">
    <source>
        <dbReference type="ARBA" id="ARBA00023049"/>
    </source>
</evidence>
<dbReference type="GO" id="GO:0006508">
    <property type="term" value="P:proteolysis"/>
    <property type="evidence" value="ECO:0007669"/>
    <property type="project" value="UniProtKB-KW"/>
</dbReference>
<dbReference type="Gene3D" id="3.40.350.10">
    <property type="entry name" value="Creatinase/prolidase N-terminal domain"/>
    <property type="match status" value="1"/>
</dbReference>
<gene>
    <name evidence="7" type="ORF">KS4_22880</name>
</gene>
<dbReference type="CDD" id="cd01092">
    <property type="entry name" value="APP-like"/>
    <property type="match status" value="1"/>
</dbReference>
<dbReference type="KEGG" id="pcor:KS4_22880"/>
<dbReference type="PRINTS" id="PR00599">
    <property type="entry name" value="MAPEPTIDASE"/>
</dbReference>
<dbReference type="GO" id="GO:0008235">
    <property type="term" value="F:metalloexopeptidase activity"/>
    <property type="evidence" value="ECO:0007669"/>
    <property type="project" value="UniProtKB-ARBA"/>
</dbReference>
<keyword evidence="2" id="KW-0479">Metal-binding</keyword>
<evidence type="ECO:0000313" key="8">
    <source>
        <dbReference type="Proteomes" id="UP000317369"/>
    </source>
</evidence>
<name>A0A517YVF8_9BACT</name>